<proteinExistence type="predicted"/>
<dbReference type="STRING" id="574349.SAMN05443545_10153"/>
<protein>
    <recommendedName>
        <fullName evidence="3">SatD family (SatD)</fullName>
    </recommendedName>
</protein>
<dbReference type="OrthoDB" id="7064118at2"/>
<reference evidence="1 2" key="1">
    <citation type="submission" date="2016-10" db="EMBL/GenBank/DDBJ databases">
        <authorList>
            <person name="de Groot N.N."/>
        </authorList>
    </citation>
    <scope>NUCLEOTIDE SEQUENCE [LARGE SCALE GENOMIC DNA]</scope>
    <source>
        <strain evidence="1 2">DSM 19219</strain>
    </source>
</reference>
<gene>
    <name evidence="1" type="ORF">SAMN05443545_10153</name>
</gene>
<accession>A0A1H2QCV9</accession>
<dbReference type="RefSeq" id="WP_092567485.1">
    <property type="nucleotide sequence ID" value="NZ_BMXH01000001.1"/>
</dbReference>
<name>A0A1H2QCV9_9GAMM</name>
<evidence type="ECO:0000313" key="1">
    <source>
        <dbReference type="EMBL" id="SDW04991.1"/>
    </source>
</evidence>
<dbReference type="AlphaFoldDB" id="A0A1H2QCV9"/>
<dbReference type="Gene3D" id="3.30.70.1230">
    <property type="entry name" value="Nucleotide cyclase"/>
    <property type="match status" value="1"/>
</dbReference>
<dbReference type="Proteomes" id="UP000198500">
    <property type="component" value="Unassembled WGS sequence"/>
</dbReference>
<dbReference type="EMBL" id="FNNI01000001">
    <property type="protein sequence ID" value="SDW04991.1"/>
    <property type="molecule type" value="Genomic_DNA"/>
</dbReference>
<evidence type="ECO:0000313" key="2">
    <source>
        <dbReference type="Proteomes" id="UP000198500"/>
    </source>
</evidence>
<organism evidence="1 2">
    <name type="scientific">Aidingimonas halophila</name>
    <dbReference type="NCBI Taxonomy" id="574349"/>
    <lineage>
        <taxon>Bacteria</taxon>
        <taxon>Pseudomonadati</taxon>
        <taxon>Pseudomonadota</taxon>
        <taxon>Gammaproteobacteria</taxon>
        <taxon>Oceanospirillales</taxon>
        <taxon>Halomonadaceae</taxon>
        <taxon>Aidingimonas</taxon>
    </lineage>
</organism>
<evidence type="ECO:0008006" key="3">
    <source>
        <dbReference type="Google" id="ProtNLM"/>
    </source>
</evidence>
<keyword evidence="2" id="KW-1185">Reference proteome</keyword>
<dbReference type="InterPro" id="IPR029787">
    <property type="entry name" value="Nucleotide_cyclase"/>
</dbReference>
<sequence>MPRPIAVLTGDVIQSRKIPDSRRLFDVLDTILAQLAERYDGKGERYRGDGFQLAITQPERGLTAAIMLRAALIQHSDDAQRWDARVAIAIGRSQWSDQQPVSEANDDPFIRSGQTLDEMNAHLGLSLPAGQDNDCLVLLTRFADEMIDDWSPHSAETVLLTLQHNESQQAMAKRIGISQPGVHKRLRRARWPLLSDYLAFMEQRLTLAPVTKDGEP</sequence>